<proteinExistence type="inferred from homology"/>
<comment type="cofactor">
    <cofactor evidence="2">
        <name>Zn(2+)</name>
        <dbReference type="ChEBI" id="CHEBI:29105"/>
    </cofactor>
</comment>
<dbReference type="InterPro" id="IPR044066">
    <property type="entry name" value="TRIAD_supradom"/>
</dbReference>
<sequence length="264" mass="30125">MEELDCVDEFYFSVLFDYEEPLFPISDEMYAEELQLQEALYSGATVSVYNEFKRVKRECSGTFCSICTNNKLANEMFATGNCSHSFCVNCVTKYVTRKIVQENVSVIKCPDIACKAIIKPKFWREIVPKQVLDQLEKNTLFLGSIKLHCPYKDCSAILVDDGSENVIDSLCPNCGRLFCARCNVSWHEGLECKDFQRLGRLNDRGKGDVMLMGIAKNKKWRECPKCKCYVEKGDGCFQLTCRCGHDFCYRCGMGHKSQHICPST</sequence>
<dbReference type="InterPro" id="IPR031127">
    <property type="entry name" value="E3_UB_ligase_RBR"/>
</dbReference>
<evidence type="ECO:0000259" key="14">
    <source>
        <dbReference type="PROSITE" id="PS51873"/>
    </source>
</evidence>
<dbReference type="Gene3D" id="3.30.40.10">
    <property type="entry name" value="Zinc/RING finger domain, C3HC4 (zinc finger)"/>
    <property type="match status" value="1"/>
</dbReference>
<keyword evidence="9 12" id="KW-0863">Zinc-finger</keyword>
<evidence type="ECO:0000256" key="6">
    <source>
        <dbReference type="ARBA" id="ARBA00022679"/>
    </source>
</evidence>
<evidence type="ECO:0000256" key="9">
    <source>
        <dbReference type="ARBA" id="ARBA00022771"/>
    </source>
</evidence>
<dbReference type="GeneID" id="114076354"/>
<evidence type="ECO:0000256" key="12">
    <source>
        <dbReference type="PROSITE-ProRule" id="PRU00175"/>
    </source>
</evidence>
<dbReference type="InterPro" id="IPR018957">
    <property type="entry name" value="Znf_C3HC4_RING-type"/>
</dbReference>
<accession>A0ABM1V5J4</accession>
<reference evidence="16" key="2">
    <citation type="submission" date="2025-08" db="UniProtKB">
        <authorList>
            <consortium name="RefSeq"/>
        </authorList>
    </citation>
    <scope>IDENTIFICATION</scope>
</reference>
<evidence type="ECO:0000256" key="11">
    <source>
        <dbReference type="ARBA" id="ARBA00022833"/>
    </source>
</evidence>
<name>A0ABM1V5J4_SOLPN</name>
<comment type="function">
    <text evidence="3">Might act as an E3 ubiquitin-protein ligase, or as part of E3 complex, which accepts ubiquitin from specific E2 ubiquitin-conjugating enzymes and then transfers it to substrates.</text>
</comment>
<dbReference type="Pfam" id="PF00097">
    <property type="entry name" value="zf-C3HC4"/>
    <property type="match status" value="1"/>
</dbReference>
<dbReference type="PROSITE" id="PS50089">
    <property type="entry name" value="ZF_RING_2"/>
    <property type="match status" value="1"/>
</dbReference>
<evidence type="ECO:0000256" key="7">
    <source>
        <dbReference type="ARBA" id="ARBA00022723"/>
    </source>
</evidence>
<dbReference type="PROSITE" id="PS00518">
    <property type="entry name" value="ZF_RING_1"/>
    <property type="match status" value="1"/>
</dbReference>
<evidence type="ECO:0000256" key="8">
    <source>
        <dbReference type="ARBA" id="ARBA00022737"/>
    </source>
</evidence>
<dbReference type="CDD" id="cd22584">
    <property type="entry name" value="Rcat_RBR_unk"/>
    <property type="match status" value="1"/>
</dbReference>
<dbReference type="SMART" id="SM00647">
    <property type="entry name" value="IBR"/>
    <property type="match status" value="2"/>
</dbReference>
<dbReference type="RefSeq" id="XP_027771012.1">
    <property type="nucleotide sequence ID" value="XM_027915211.1"/>
</dbReference>
<keyword evidence="11" id="KW-0862">Zinc</keyword>
<dbReference type="PROSITE" id="PS51873">
    <property type="entry name" value="TRIAD"/>
    <property type="match status" value="1"/>
</dbReference>
<feature type="domain" description="RING-type" evidence="14">
    <location>
        <begin position="60"/>
        <end position="264"/>
    </location>
</feature>
<evidence type="ECO:0000313" key="15">
    <source>
        <dbReference type="Proteomes" id="UP000694930"/>
    </source>
</evidence>
<evidence type="ECO:0000256" key="3">
    <source>
        <dbReference type="ARBA" id="ARBA00003976"/>
    </source>
</evidence>
<protein>
    <recommendedName>
        <fullName evidence="5">RBR-type E3 ubiquitin transferase</fullName>
        <ecNumber evidence="5">2.3.2.31</ecNumber>
    </recommendedName>
</protein>
<dbReference type="PANTHER" id="PTHR11685">
    <property type="entry name" value="RBR FAMILY RING FINGER AND IBR DOMAIN-CONTAINING"/>
    <property type="match status" value="1"/>
</dbReference>
<keyword evidence="15" id="KW-1185">Reference proteome</keyword>
<organism evidence="15 16">
    <name type="scientific">Solanum pennellii</name>
    <name type="common">Tomato</name>
    <name type="synonym">Lycopersicon pennellii</name>
    <dbReference type="NCBI Taxonomy" id="28526"/>
    <lineage>
        <taxon>Eukaryota</taxon>
        <taxon>Viridiplantae</taxon>
        <taxon>Streptophyta</taxon>
        <taxon>Embryophyta</taxon>
        <taxon>Tracheophyta</taxon>
        <taxon>Spermatophyta</taxon>
        <taxon>Magnoliopsida</taxon>
        <taxon>eudicotyledons</taxon>
        <taxon>Gunneridae</taxon>
        <taxon>Pentapetalae</taxon>
        <taxon>asterids</taxon>
        <taxon>lamiids</taxon>
        <taxon>Solanales</taxon>
        <taxon>Solanaceae</taxon>
        <taxon>Solanoideae</taxon>
        <taxon>Solaneae</taxon>
        <taxon>Solanum</taxon>
        <taxon>Solanum subgen. Lycopersicon</taxon>
    </lineage>
</organism>
<dbReference type="EC" id="2.3.2.31" evidence="5"/>
<dbReference type="SUPFAM" id="SSF57850">
    <property type="entry name" value="RING/U-box"/>
    <property type="match status" value="3"/>
</dbReference>
<comment type="catalytic activity">
    <reaction evidence="1">
        <text>[E2 ubiquitin-conjugating enzyme]-S-ubiquitinyl-L-cysteine + [acceptor protein]-L-lysine = [E2 ubiquitin-conjugating enzyme]-L-cysteine + [acceptor protein]-N(6)-ubiquitinyl-L-lysine.</text>
        <dbReference type="EC" id="2.3.2.31"/>
    </reaction>
</comment>
<reference evidence="15" key="1">
    <citation type="journal article" date="2014" name="Nat. Genet.">
        <title>The genome of the stress-tolerant wild tomato species Solanum pennellii.</title>
        <authorList>
            <person name="Bolger A."/>
            <person name="Scossa F."/>
            <person name="Bolger M.E."/>
            <person name="Lanz C."/>
            <person name="Maumus F."/>
            <person name="Tohge T."/>
            <person name="Quesneville H."/>
            <person name="Alseekh S."/>
            <person name="Sorensen I."/>
            <person name="Lichtenstein G."/>
            <person name="Fich E.A."/>
            <person name="Conte M."/>
            <person name="Keller H."/>
            <person name="Schneeberger K."/>
            <person name="Schwacke R."/>
            <person name="Ofner I."/>
            <person name="Vrebalov J."/>
            <person name="Xu Y."/>
            <person name="Osorio S."/>
            <person name="Aflitos S.A."/>
            <person name="Schijlen E."/>
            <person name="Jimenez-Gomez J.M."/>
            <person name="Ryngajllo M."/>
            <person name="Kimura S."/>
            <person name="Kumar R."/>
            <person name="Koenig D."/>
            <person name="Headland L.R."/>
            <person name="Maloof J.N."/>
            <person name="Sinha N."/>
            <person name="van Ham R.C."/>
            <person name="Lankhorst R.K."/>
            <person name="Mao L."/>
            <person name="Vogel A."/>
            <person name="Arsova B."/>
            <person name="Panstruga R."/>
            <person name="Fei Z."/>
            <person name="Rose J.K."/>
            <person name="Zamir D."/>
            <person name="Carrari F."/>
            <person name="Giovannoni J.J."/>
            <person name="Weigel D."/>
            <person name="Usadel B."/>
            <person name="Fernie A.R."/>
        </authorList>
    </citation>
    <scope>NUCLEOTIDE SEQUENCE [LARGE SCALE GENOMIC DNA]</scope>
    <source>
        <strain evidence="15">cv. LA0716</strain>
    </source>
</reference>
<evidence type="ECO:0000256" key="10">
    <source>
        <dbReference type="ARBA" id="ARBA00022786"/>
    </source>
</evidence>
<evidence type="ECO:0000313" key="16">
    <source>
        <dbReference type="RefSeq" id="XP_027771012.1"/>
    </source>
</evidence>
<comment type="similarity">
    <text evidence="4">Belongs to the RBR family. Ariadne subfamily.</text>
</comment>
<evidence type="ECO:0000256" key="1">
    <source>
        <dbReference type="ARBA" id="ARBA00001798"/>
    </source>
</evidence>
<dbReference type="InterPro" id="IPR001841">
    <property type="entry name" value="Znf_RING"/>
</dbReference>
<dbReference type="Pfam" id="PF01485">
    <property type="entry name" value="IBR"/>
    <property type="match status" value="2"/>
</dbReference>
<dbReference type="InterPro" id="IPR002867">
    <property type="entry name" value="IBR_dom"/>
</dbReference>
<dbReference type="InterPro" id="IPR017907">
    <property type="entry name" value="Znf_RING_CS"/>
</dbReference>
<evidence type="ECO:0000259" key="13">
    <source>
        <dbReference type="PROSITE" id="PS50089"/>
    </source>
</evidence>
<keyword evidence="6" id="KW-0808">Transferase</keyword>
<dbReference type="InterPro" id="IPR013083">
    <property type="entry name" value="Znf_RING/FYVE/PHD"/>
</dbReference>
<evidence type="ECO:0000256" key="2">
    <source>
        <dbReference type="ARBA" id="ARBA00001947"/>
    </source>
</evidence>
<keyword evidence="7" id="KW-0479">Metal-binding</keyword>
<dbReference type="Proteomes" id="UP000694930">
    <property type="component" value="Chromosome 3"/>
</dbReference>
<evidence type="ECO:0000256" key="4">
    <source>
        <dbReference type="ARBA" id="ARBA00005884"/>
    </source>
</evidence>
<keyword evidence="8" id="KW-0677">Repeat</keyword>
<dbReference type="Gene3D" id="1.20.120.1750">
    <property type="match status" value="1"/>
</dbReference>
<dbReference type="SMART" id="SM00184">
    <property type="entry name" value="RING"/>
    <property type="match status" value="2"/>
</dbReference>
<gene>
    <name evidence="16" type="primary">LOC114076354</name>
</gene>
<feature type="domain" description="RING-type" evidence="13">
    <location>
        <begin position="64"/>
        <end position="110"/>
    </location>
</feature>
<keyword evidence="10" id="KW-0833">Ubl conjugation pathway</keyword>
<evidence type="ECO:0000256" key="5">
    <source>
        <dbReference type="ARBA" id="ARBA00012251"/>
    </source>
</evidence>